<comment type="caution">
    <text evidence="13">The sequence shown here is derived from an EMBL/GenBank/DDBJ whole genome shotgun (WGS) entry which is preliminary data.</text>
</comment>
<dbReference type="SUPFAM" id="SSF48163">
    <property type="entry name" value="An anticodon-binding domain of class I aminoacyl-tRNA synthetases"/>
    <property type="match status" value="2"/>
</dbReference>
<evidence type="ECO:0000256" key="10">
    <source>
        <dbReference type="RuleBase" id="RU363037"/>
    </source>
</evidence>
<dbReference type="EMBL" id="BRYB01002337">
    <property type="protein sequence ID" value="GMI43304.1"/>
    <property type="molecule type" value="Genomic_DNA"/>
</dbReference>
<evidence type="ECO:0000256" key="8">
    <source>
        <dbReference type="ARBA" id="ARBA00023146"/>
    </source>
</evidence>
<reference evidence="13 14" key="1">
    <citation type="journal article" date="2023" name="Commun. Biol.">
        <title>Genome analysis of Parmales, the sister group of diatoms, reveals the evolutionary specialization of diatoms from phago-mixotrophs to photoautotrophs.</title>
        <authorList>
            <person name="Ban H."/>
            <person name="Sato S."/>
            <person name="Yoshikawa S."/>
            <person name="Yamada K."/>
            <person name="Nakamura Y."/>
            <person name="Ichinomiya M."/>
            <person name="Sato N."/>
            <person name="Blanc-Mathieu R."/>
            <person name="Endo H."/>
            <person name="Kuwata A."/>
            <person name="Ogata H."/>
        </authorList>
    </citation>
    <scope>NUCLEOTIDE SEQUENCE [LARGE SCALE GENOMIC DNA]</scope>
</reference>
<evidence type="ECO:0000256" key="2">
    <source>
        <dbReference type="ARBA" id="ARBA00022555"/>
    </source>
</evidence>
<dbReference type="Gene3D" id="3.40.50.620">
    <property type="entry name" value="HUPs"/>
    <property type="match status" value="1"/>
</dbReference>
<gene>
    <name evidence="13" type="ORF">TeGR_g6265</name>
</gene>
<evidence type="ECO:0000259" key="12">
    <source>
        <dbReference type="PROSITE" id="PS50886"/>
    </source>
</evidence>
<keyword evidence="4 10" id="KW-0547">Nucleotide-binding</keyword>
<dbReference type="InterPro" id="IPR002547">
    <property type="entry name" value="tRNA-bd_dom"/>
</dbReference>
<keyword evidence="7 10" id="KW-0648">Protein biosynthesis</keyword>
<dbReference type="InterPro" id="IPR000924">
    <property type="entry name" value="Glu/Gln-tRNA-synth"/>
</dbReference>
<evidence type="ECO:0000256" key="3">
    <source>
        <dbReference type="ARBA" id="ARBA00022598"/>
    </source>
</evidence>
<feature type="compositionally biased region" description="Low complexity" evidence="11">
    <location>
        <begin position="529"/>
        <end position="560"/>
    </location>
</feature>
<sequence length="736" mass="79428">LIAAKAKASGQPAAFIVRSEDTDVARSTREHEAAVLGDLEWLGLGWDEGPGVGGGKGPYRQSERLPLYRSIADHLLGEGKAYPCFCTQEELEGEKEAQVAAGAQQRYGGRWRDADPALVQAELDKGTPHVVRFRVPAGAKVVIDDVVRGIISWDAEATVGDFVLLRSSGVPVYNFCVACDDALMGVTTVVRAEEHLTNTLRQGLVLDALAVPRPAYAHCSLILGEDRQKLSKRHGATSCAQFREDGFLSDAMVNYLSLLGWSDGSDGEIFTREELVDAFDMSRVVSSGAVFDMDKLRWVNAQHLKRMPLPEVAEYVREQMVSRSIVTDGGESESSRRIASAATALAKQMMDTTVQPITNLQSVLDYQLQAAAGFGSLGAESEERKLIEEGHFHAVASGILAAYDAGRLPRPDEANVMAAFEDKGSKELIVEDNETGGGPYTYAPAYKVFMKELGKELGKKGKTLFHPARLAITGTMSGQDVTKQMSALSLCALPDSTLDFQSVVVVPLQARMEILRAFLDTIPEEHRQPAPTEAEVAAAAAAAASPSSSSAPAPPQQQQEGTGDYSAYEGPPFSSMDIRVGVIKKVWHHEDSDKLFCEEVDVGEDEPRSIASGLRPFFESDDLQDRKVLVLCNLKTRKLAGFPSHGMVLCAGNEDHTAVKFVAPPADAKVGERVAWGNGGEMEEPAAENKFAKKKMFEKIATELKTDAYGVASFLGKPLMTSAGPCISELQDASIS</sequence>
<dbReference type="PROSITE" id="PS50886">
    <property type="entry name" value="TRBD"/>
    <property type="match status" value="1"/>
</dbReference>
<keyword evidence="8 10" id="KW-0030">Aminoacyl-tRNA synthetase</keyword>
<evidence type="ECO:0000256" key="5">
    <source>
        <dbReference type="ARBA" id="ARBA00022840"/>
    </source>
</evidence>
<dbReference type="InterPro" id="IPR020058">
    <property type="entry name" value="Glu/Gln-tRNA-synth_Ib_cat-dom"/>
</dbReference>
<dbReference type="NCBIfam" id="TIGR00464">
    <property type="entry name" value="gltX_bact"/>
    <property type="match status" value="1"/>
</dbReference>
<evidence type="ECO:0000313" key="13">
    <source>
        <dbReference type="EMBL" id="GMI43304.1"/>
    </source>
</evidence>
<keyword evidence="2 9" id="KW-0820">tRNA-binding</keyword>
<dbReference type="InterPro" id="IPR049940">
    <property type="entry name" value="GluQ/Sye"/>
</dbReference>
<comment type="similarity">
    <text evidence="1">Belongs to the class-I aminoacyl-tRNA synthetase family. Glutamate--tRNA ligase type 1 subfamily.</text>
</comment>
<dbReference type="InterPro" id="IPR020751">
    <property type="entry name" value="aa-tRNA-synth_I_codon-bd_sub2"/>
</dbReference>
<dbReference type="Gene3D" id="1.10.10.350">
    <property type="match status" value="1"/>
</dbReference>
<evidence type="ECO:0000256" key="11">
    <source>
        <dbReference type="SAM" id="MobiDB-lite"/>
    </source>
</evidence>
<dbReference type="PANTHER" id="PTHR43311">
    <property type="entry name" value="GLUTAMATE--TRNA LIGASE"/>
    <property type="match status" value="1"/>
</dbReference>
<evidence type="ECO:0000256" key="4">
    <source>
        <dbReference type="ARBA" id="ARBA00022741"/>
    </source>
</evidence>
<dbReference type="InterPro" id="IPR008925">
    <property type="entry name" value="aa_tRNA-synth_I_cd-bd_sf"/>
</dbReference>
<evidence type="ECO:0000256" key="7">
    <source>
        <dbReference type="ARBA" id="ARBA00022917"/>
    </source>
</evidence>
<evidence type="ECO:0000256" key="6">
    <source>
        <dbReference type="ARBA" id="ARBA00022884"/>
    </source>
</evidence>
<keyword evidence="5 10" id="KW-0067">ATP-binding</keyword>
<feature type="non-terminal residue" evidence="13">
    <location>
        <position position="1"/>
    </location>
</feature>
<keyword evidence="3 10" id="KW-0436">Ligase</keyword>
<dbReference type="CDD" id="cd02799">
    <property type="entry name" value="tRNA_bind_EMAP-II_like"/>
    <property type="match status" value="1"/>
</dbReference>
<feature type="region of interest" description="Disordered" evidence="11">
    <location>
        <begin position="527"/>
        <end position="568"/>
    </location>
</feature>
<dbReference type="Gene3D" id="2.40.50.140">
    <property type="entry name" value="Nucleic acid-binding proteins"/>
    <property type="match status" value="1"/>
</dbReference>
<feature type="domain" description="TRNA-binding" evidence="12">
    <location>
        <begin position="572"/>
        <end position="675"/>
    </location>
</feature>
<accession>A0ABQ6N7V7</accession>
<dbReference type="SUPFAM" id="SSF52374">
    <property type="entry name" value="Nucleotidylyl transferase"/>
    <property type="match status" value="1"/>
</dbReference>
<dbReference type="InterPro" id="IPR014729">
    <property type="entry name" value="Rossmann-like_a/b/a_fold"/>
</dbReference>
<keyword evidence="6 9" id="KW-0694">RNA-binding</keyword>
<protein>
    <recommendedName>
        <fullName evidence="12">tRNA-binding domain-containing protein</fullName>
    </recommendedName>
</protein>
<name>A0ABQ6N7V7_9STRA</name>
<evidence type="ECO:0000256" key="9">
    <source>
        <dbReference type="PROSITE-ProRule" id="PRU00209"/>
    </source>
</evidence>
<dbReference type="Pfam" id="PF00749">
    <property type="entry name" value="tRNA-synt_1c"/>
    <property type="match status" value="1"/>
</dbReference>
<dbReference type="InterPro" id="IPR004527">
    <property type="entry name" value="Glu-tRNA-ligase_bac/mito"/>
</dbReference>
<dbReference type="SUPFAM" id="SSF50249">
    <property type="entry name" value="Nucleic acid-binding proteins"/>
    <property type="match status" value="1"/>
</dbReference>
<proteinExistence type="inferred from homology"/>
<keyword evidence="14" id="KW-1185">Reference proteome</keyword>
<dbReference type="PRINTS" id="PR00987">
    <property type="entry name" value="TRNASYNTHGLU"/>
</dbReference>
<dbReference type="Pfam" id="PF01588">
    <property type="entry name" value="tRNA_bind"/>
    <property type="match status" value="1"/>
</dbReference>
<dbReference type="Proteomes" id="UP001165060">
    <property type="component" value="Unassembled WGS sequence"/>
</dbReference>
<dbReference type="PANTHER" id="PTHR43311:SF2">
    <property type="entry name" value="GLUTAMATE--TRNA LIGASE, MITOCHONDRIAL-RELATED"/>
    <property type="match status" value="1"/>
</dbReference>
<dbReference type="InterPro" id="IPR012340">
    <property type="entry name" value="NA-bd_OB-fold"/>
</dbReference>
<evidence type="ECO:0000313" key="14">
    <source>
        <dbReference type="Proteomes" id="UP001165060"/>
    </source>
</evidence>
<organism evidence="13 14">
    <name type="scientific">Tetraparma gracilis</name>
    <dbReference type="NCBI Taxonomy" id="2962635"/>
    <lineage>
        <taxon>Eukaryota</taxon>
        <taxon>Sar</taxon>
        <taxon>Stramenopiles</taxon>
        <taxon>Ochrophyta</taxon>
        <taxon>Bolidophyceae</taxon>
        <taxon>Parmales</taxon>
        <taxon>Triparmaceae</taxon>
        <taxon>Tetraparma</taxon>
    </lineage>
</organism>
<evidence type="ECO:0000256" key="1">
    <source>
        <dbReference type="ARBA" id="ARBA00007894"/>
    </source>
</evidence>
<dbReference type="HAMAP" id="MF_00022">
    <property type="entry name" value="Glu_tRNA_synth_type1"/>
    <property type="match status" value="1"/>
</dbReference>